<feature type="region of interest" description="Disordered" evidence="1">
    <location>
        <begin position="64"/>
        <end position="85"/>
    </location>
</feature>
<organism evidence="2 3">
    <name type="scientific">Nephila pilipes</name>
    <name type="common">Giant wood spider</name>
    <name type="synonym">Nephila maculata</name>
    <dbReference type="NCBI Taxonomy" id="299642"/>
    <lineage>
        <taxon>Eukaryota</taxon>
        <taxon>Metazoa</taxon>
        <taxon>Ecdysozoa</taxon>
        <taxon>Arthropoda</taxon>
        <taxon>Chelicerata</taxon>
        <taxon>Arachnida</taxon>
        <taxon>Araneae</taxon>
        <taxon>Araneomorphae</taxon>
        <taxon>Entelegynae</taxon>
        <taxon>Araneoidea</taxon>
        <taxon>Nephilidae</taxon>
        <taxon>Nephila</taxon>
    </lineage>
</organism>
<gene>
    <name evidence="2" type="ORF">NPIL_507601</name>
</gene>
<dbReference type="EMBL" id="BMAW01100011">
    <property type="protein sequence ID" value="GFS93025.1"/>
    <property type="molecule type" value="Genomic_DNA"/>
</dbReference>
<dbReference type="AlphaFoldDB" id="A0A8X6TCB4"/>
<dbReference type="Proteomes" id="UP000887013">
    <property type="component" value="Unassembled WGS sequence"/>
</dbReference>
<proteinExistence type="predicted"/>
<comment type="caution">
    <text evidence="2">The sequence shown here is derived from an EMBL/GenBank/DDBJ whole genome shotgun (WGS) entry which is preliminary data.</text>
</comment>
<protein>
    <submittedName>
        <fullName evidence="2">Uncharacterized protein</fullName>
    </submittedName>
</protein>
<feature type="region of interest" description="Disordered" evidence="1">
    <location>
        <begin position="1"/>
        <end position="22"/>
    </location>
</feature>
<sequence>MRLRAKKSGRMLNRRARNNDDNADEEWLRVAEDVSGVKLSDYISVVQGVSTCVILSIKQMCDDAKNKNNGEEAEDTVLDDEAEPTPVPSLFEAITAFEKV</sequence>
<evidence type="ECO:0000256" key="1">
    <source>
        <dbReference type="SAM" id="MobiDB-lite"/>
    </source>
</evidence>
<evidence type="ECO:0000313" key="2">
    <source>
        <dbReference type="EMBL" id="GFS93025.1"/>
    </source>
</evidence>
<name>A0A8X6TCB4_NEPPI</name>
<evidence type="ECO:0000313" key="3">
    <source>
        <dbReference type="Proteomes" id="UP000887013"/>
    </source>
</evidence>
<accession>A0A8X6TCB4</accession>
<reference evidence="2" key="1">
    <citation type="submission" date="2020-08" db="EMBL/GenBank/DDBJ databases">
        <title>Multicomponent nature underlies the extraordinary mechanical properties of spider dragline silk.</title>
        <authorList>
            <person name="Kono N."/>
            <person name="Nakamura H."/>
            <person name="Mori M."/>
            <person name="Yoshida Y."/>
            <person name="Ohtoshi R."/>
            <person name="Malay A.D."/>
            <person name="Moran D.A.P."/>
            <person name="Tomita M."/>
            <person name="Numata K."/>
            <person name="Arakawa K."/>
        </authorList>
    </citation>
    <scope>NUCLEOTIDE SEQUENCE</scope>
</reference>
<feature type="compositionally biased region" description="Basic residues" evidence="1">
    <location>
        <begin position="1"/>
        <end position="16"/>
    </location>
</feature>
<keyword evidence="3" id="KW-1185">Reference proteome</keyword>
<feature type="compositionally biased region" description="Acidic residues" evidence="1">
    <location>
        <begin position="71"/>
        <end position="83"/>
    </location>
</feature>